<gene>
    <name evidence="2" type="ORF">ACG00X_17975</name>
</gene>
<comment type="caution">
    <text evidence="2">The sequence shown here is derived from an EMBL/GenBank/DDBJ whole genome shotgun (WGS) entry which is preliminary data.</text>
</comment>
<dbReference type="RefSeq" id="WP_394489997.1">
    <property type="nucleotide sequence ID" value="NZ_JBIGIA010000015.1"/>
</dbReference>
<name>A0ABW7GA28_9BURK</name>
<protein>
    <submittedName>
        <fullName evidence="2">Uncharacterized protein</fullName>
    </submittedName>
</protein>
<evidence type="ECO:0000256" key="1">
    <source>
        <dbReference type="SAM" id="MobiDB-lite"/>
    </source>
</evidence>
<reference evidence="2 3" key="1">
    <citation type="submission" date="2024-09" db="EMBL/GenBank/DDBJ databases">
        <title>Novel species of the genus Pelomonas and Roseateles isolated from streams.</title>
        <authorList>
            <person name="Lu H."/>
        </authorList>
    </citation>
    <scope>NUCLEOTIDE SEQUENCE [LARGE SCALE GENOMIC DNA]</scope>
    <source>
        <strain evidence="2 3">BYS96W</strain>
    </source>
</reference>
<organism evidence="2 3">
    <name type="scientific">Pelomonas nitida</name>
    <dbReference type="NCBI Taxonomy" id="3299027"/>
    <lineage>
        <taxon>Bacteria</taxon>
        <taxon>Pseudomonadati</taxon>
        <taxon>Pseudomonadota</taxon>
        <taxon>Betaproteobacteria</taxon>
        <taxon>Burkholderiales</taxon>
        <taxon>Sphaerotilaceae</taxon>
        <taxon>Roseateles</taxon>
    </lineage>
</organism>
<evidence type="ECO:0000313" key="3">
    <source>
        <dbReference type="Proteomes" id="UP001606305"/>
    </source>
</evidence>
<proteinExistence type="predicted"/>
<accession>A0ABW7GA28</accession>
<keyword evidence="3" id="KW-1185">Reference proteome</keyword>
<sequence length="289" mass="30138">MQTATDPNETEHEGADPDVTSVPPAPLHPSPLDAAFQAPKGRPSPAADLVWSKDPLVLPSVSLAPGNITGLDGYEEFGGWGLEHVVNAMDGLHTACANIIEARKSLQADPTLTDAARAIAVGDLADKLTAKVSKSVDVSLATLKKTIAAERAELSKPLAAAVSPELGREIREHVKSLKPAERIGFLQAQAKAGDATTLSAVLKAPSYLSGVEPALLTTLNGELNRALNPQAVKRLAMLEQAEARLTQAGSIFLASAERAVGVKRGVVAKLREQQGRARRSLAALGAVLG</sequence>
<evidence type="ECO:0000313" key="2">
    <source>
        <dbReference type="EMBL" id="MFG6458730.1"/>
    </source>
</evidence>
<dbReference type="Proteomes" id="UP001606305">
    <property type="component" value="Unassembled WGS sequence"/>
</dbReference>
<feature type="region of interest" description="Disordered" evidence="1">
    <location>
        <begin position="1"/>
        <end position="47"/>
    </location>
</feature>
<dbReference type="EMBL" id="JBIGIA010000015">
    <property type="protein sequence ID" value="MFG6458730.1"/>
    <property type="molecule type" value="Genomic_DNA"/>
</dbReference>